<sequence length="243" mass="25948">MKNKKTVLLSIALLLVITPEVVHAMHIMEGFLPAKWAILWSAVTIPFFIIGIKKVSTILKEDTNKKVLLGLAGGFVFVLSALKIPSVTGSSSHPTGVGLGAILFGPTTMTVIGIIVLLFQALLLAHGGLTTLGANGFSMAVAGPFVSYFIYRILKKKNVNMTFTVFFAACIGNLITYVVTAFQLALAFPDPISGFLGSLGKFLTVFAVTQIPLAIVEGLLTSIIYNLLAEYNKEGVVSLETIK</sequence>
<evidence type="ECO:0000256" key="11">
    <source>
        <dbReference type="ARBA" id="ARBA00023285"/>
    </source>
</evidence>
<dbReference type="PANTHER" id="PTHR43627:SF1">
    <property type="entry name" value="COBALT TRANSPORT PROTEIN CBIM"/>
    <property type="match status" value="1"/>
</dbReference>
<protein>
    <recommendedName>
        <fullName evidence="12">Cobalt transport protein CbiM</fullName>
    </recommendedName>
    <alternativeName>
        <fullName evidence="12">Energy-coupling factor transporter probable substrate-capture protein CbiM</fullName>
        <shortName evidence="12">ECF transporter S component CbiM</shortName>
    </alternativeName>
</protein>
<evidence type="ECO:0000256" key="5">
    <source>
        <dbReference type="ARBA" id="ARBA00022573"/>
    </source>
</evidence>
<dbReference type="Pfam" id="PF01891">
    <property type="entry name" value="CbiM"/>
    <property type="match status" value="1"/>
</dbReference>
<reference evidence="13 14" key="1">
    <citation type="submission" date="2021-06" db="EMBL/GenBank/DDBJ databases">
        <authorList>
            <person name="Sun Q."/>
            <person name="Li D."/>
        </authorList>
    </citation>
    <scope>NUCLEOTIDE SEQUENCE [LARGE SCALE GENOMIC DNA]</scope>
    <source>
        <strain evidence="13 14">MSJ-5</strain>
    </source>
</reference>
<evidence type="ECO:0000256" key="12">
    <source>
        <dbReference type="HAMAP-Rule" id="MF_01462"/>
    </source>
</evidence>
<comment type="pathway">
    <text evidence="12">Cofactor biosynthesis; adenosylcobalamin biosynthesis.</text>
</comment>
<keyword evidence="2 12" id="KW-0171">Cobalt transport</keyword>
<comment type="caution">
    <text evidence="13">The sequence shown here is derived from an EMBL/GenBank/DDBJ whole genome shotgun (WGS) entry which is preliminary data.</text>
</comment>
<evidence type="ECO:0000313" key="14">
    <source>
        <dbReference type="Proteomes" id="UP000779508"/>
    </source>
</evidence>
<comment type="function">
    <text evidence="12">Part of the energy-coupling factor (ECF) transporter complex CbiMNOQ involved in cobalt import.</text>
</comment>
<dbReference type="EMBL" id="JAHLQK010000003">
    <property type="protein sequence ID" value="MBU5676549.1"/>
    <property type="molecule type" value="Genomic_DNA"/>
</dbReference>
<dbReference type="InterPro" id="IPR018024">
    <property type="entry name" value="CbiM"/>
</dbReference>
<keyword evidence="11 12" id="KW-0170">Cobalt</keyword>
<dbReference type="NCBIfam" id="TIGR00123">
    <property type="entry name" value="cbiM"/>
    <property type="match status" value="1"/>
</dbReference>
<comment type="subunit">
    <text evidence="12">Forms an energy-coupling factor (ECF) transporter complex composed of an ATP-binding protein (A component, CbiO), a transmembrane protein (T component, CbiQ) and 2 possible substrate-capture proteins (S components, CbiM and CbiN) of unknown stoichimetry.</text>
</comment>
<evidence type="ECO:0000256" key="1">
    <source>
        <dbReference type="ARBA" id="ARBA00004651"/>
    </source>
</evidence>
<evidence type="ECO:0000256" key="6">
    <source>
        <dbReference type="ARBA" id="ARBA00022692"/>
    </source>
</evidence>
<proteinExistence type="inferred from homology"/>
<gene>
    <name evidence="12" type="primary">cbiM</name>
    <name evidence="13" type="ORF">KQI88_08980</name>
</gene>
<feature type="transmembrane region" description="Helical" evidence="12">
    <location>
        <begin position="97"/>
        <end position="125"/>
    </location>
</feature>
<keyword evidence="14" id="KW-1185">Reference proteome</keyword>
<evidence type="ECO:0000256" key="8">
    <source>
        <dbReference type="ARBA" id="ARBA00022989"/>
    </source>
</evidence>
<dbReference type="RefSeq" id="WP_216416415.1">
    <property type="nucleotide sequence ID" value="NZ_JAHLQK010000003.1"/>
</dbReference>
<dbReference type="InterPro" id="IPR002751">
    <property type="entry name" value="CbiM/NikMN"/>
</dbReference>
<feature type="transmembrane region" description="Helical" evidence="12">
    <location>
        <begin position="132"/>
        <end position="151"/>
    </location>
</feature>
<feature type="transmembrane region" description="Helical" evidence="12">
    <location>
        <begin position="200"/>
        <end position="225"/>
    </location>
</feature>
<accession>A0ABS6G316</accession>
<keyword evidence="9 12" id="KW-0406">Ion transport</keyword>
<keyword evidence="8 12" id="KW-1133">Transmembrane helix</keyword>
<dbReference type="NCBIfam" id="NF006184">
    <property type="entry name" value="PRK08319.1"/>
    <property type="match status" value="1"/>
</dbReference>
<evidence type="ECO:0000313" key="13">
    <source>
        <dbReference type="EMBL" id="MBU5676549.1"/>
    </source>
</evidence>
<keyword evidence="5 12" id="KW-0169">Cobalamin biosynthesis</keyword>
<dbReference type="PANTHER" id="PTHR43627">
    <property type="match status" value="1"/>
</dbReference>
<comment type="similarity">
    <text evidence="12">Belongs to the CbiM family.</text>
</comment>
<comment type="subcellular location">
    <subcellularLocation>
        <location evidence="1 12">Cell membrane</location>
        <topology evidence="1 12">Multi-pass membrane protein</topology>
    </subcellularLocation>
</comment>
<dbReference type="HAMAP" id="MF_01462">
    <property type="entry name" value="CbiM"/>
    <property type="match status" value="1"/>
</dbReference>
<evidence type="ECO:0000256" key="3">
    <source>
        <dbReference type="ARBA" id="ARBA00022448"/>
    </source>
</evidence>
<evidence type="ECO:0000256" key="4">
    <source>
        <dbReference type="ARBA" id="ARBA00022475"/>
    </source>
</evidence>
<feature type="transmembrane region" description="Helical" evidence="12">
    <location>
        <begin position="163"/>
        <end position="188"/>
    </location>
</feature>
<keyword evidence="6 12" id="KW-0812">Transmembrane</keyword>
<organism evidence="13 14">
    <name type="scientific">Alkaliphilus flagellatus</name>
    <dbReference type="NCBI Taxonomy" id="2841507"/>
    <lineage>
        <taxon>Bacteria</taxon>
        <taxon>Bacillati</taxon>
        <taxon>Bacillota</taxon>
        <taxon>Clostridia</taxon>
        <taxon>Peptostreptococcales</taxon>
        <taxon>Natronincolaceae</taxon>
        <taxon>Alkaliphilus</taxon>
    </lineage>
</organism>
<name>A0ABS6G316_9FIRM</name>
<evidence type="ECO:0000256" key="2">
    <source>
        <dbReference type="ARBA" id="ARBA00022426"/>
    </source>
</evidence>
<keyword evidence="7" id="KW-0732">Signal</keyword>
<keyword evidence="10 12" id="KW-0472">Membrane</keyword>
<evidence type="ECO:0000256" key="10">
    <source>
        <dbReference type="ARBA" id="ARBA00023136"/>
    </source>
</evidence>
<evidence type="ECO:0000256" key="9">
    <source>
        <dbReference type="ARBA" id="ARBA00023065"/>
    </source>
</evidence>
<dbReference type="Proteomes" id="UP000779508">
    <property type="component" value="Unassembled WGS sequence"/>
</dbReference>
<feature type="transmembrane region" description="Helical" evidence="12">
    <location>
        <begin position="34"/>
        <end position="55"/>
    </location>
</feature>
<keyword evidence="4 12" id="KW-1003">Cell membrane</keyword>
<keyword evidence="3 12" id="KW-0813">Transport</keyword>
<evidence type="ECO:0000256" key="7">
    <source>
        <dbReference type="ARBA" id="ARBA00022729"/>
    </source>
</evidence>